<feature type="compositionally biased region" description="Pro residues" evidence="1">
    <location>
        <begin position="45"/>
        <end position="54"/>
    </location>
</feature>
<evidence type="ECO:0000313" key="2">
    <source>
        <dbReference type="EMBL" id="CAI3977834.1"/>
    </source>
</evidence>
<dbReference type="EMBL" id="CAMXCT030000369">
    <property type="protein sequence ID" value="CAL4765146.1"/>
    <property type="molecule type" value="Genomic_DNA"/>
</dbReference>
<accession>A0A9P1BQY5</accession>
<sequence length="604" mass="67743">IQERKGQSASARPPATPQQAGVRALPFAADNVETQPMDVADIPTPSEPAAPAPSPETTANEKRAKFQGKADQTGSETQVLGEDPPARVEKTPKEDDSTALPGKAPAPKEKTLDQEENFTESGSGDDAYLERQSQLNMKKQKGKQAEDDGPGWTEEMWEEYAKWQWGGDWKQWEDETTWDCWDPQRSFDRYACLESQCALSQLDSTSKKESGKKPTKNPEKKKAKQQEDEKDHMASSSKHSKDKKSESTADQEETTVKKRKLEVDTVPAQSFEVPRKVRDQANLIACFAKEACELGIKNPTNLTQENKAALKKKLPTDLEETRYNSYYKRPGFGLHIKAIKKDFGYFSVEGTKGNFLVRLAIHIEEVSKKPRDSDASILDDDEAFIMAKGPVAGDPDLSHVGQGHVIQLSQIDGAWRCPEPVADTVIIEEDQGCTLACLVDELPKTLEFVASILLLYWSYAIVEEWDQLEFFAGFGNLTKQARSCGYRAARFDLVDNEQPKNRKSCEGEVVDAALLKSYCKAIYPMPFARALVDLIEDMKRTAKGMPELPAEVPTALESFQSWPGVDQVGEWHFAEFHHMFNYLRGNRKLSIPCEWRGVIPDRLE</sequence>
<dbReference type="Proteomes" id="UP001152797">
    <property type="component" value="Unassembled WGS sequence"/>
</dbReference>
<reference evidence="3 4" key="2">
    <citation type="submission" date="2024-05" db="EMBL/GenBank/DDBJ databases">
        <authorList>
            <person name="Chen Y."/>
            <person name="Shah S."/>
            <person name="Dougan E. K."/>
            <person name="Thang M."/>
            <person name="Chan C."/>
        </authorList>
    </citation>
    <scope>NUCLEOTIDE SEQUENCE [LARGE SCALE GENOMIC DNA]</scope>
</reference>
<name>A0A9P1BQY5_9DINO</name>
<evidence type="ECO:0000313" key="3">
    <source>
        <dbReference type="EMBL" id="CAL4765146.1"/>
    </source>
</evidence>
<protein>
    <submittedName>
        <fullName evidence="2">Uncharacterized protein</fullName>
    </submittedName>
</protein>
<proteinExistence type="predicted"/>
<feature type="compositionally biased region" description="Basic and acidic residues" evidence="1">
    <location>
        <begin position="84"/>
        <end position="96"/>
    </location>
</feature>
<dbReference type="EMBL" id="CAMXCT020000369">
    <property type="protein sequence ID" value="CAL1131209.1"/>
    <property type="molecule type" value="Genomic_DNA"/>
</dbReference>
<comment type="caution">
    <text evidence="2">The sequence shown here is derived from an EMBL/GenBank/DDBJ whole genome shotgun (WGS) entry which is preliminary data.</text>
</comment>
<evidence type="ECO:0000313" key="4">
    <source>
        <dbReference type="Proteomes" id="UP001152797"/>
    </source>
</evidence>
<dbReference type="AlphaFoldDB" id="A0A9P1BQY5"/>
<gene>
    <name evidence="2" type="ORF">C1SCF055_LOCUS5942</name>
</gene>
<organism evidence="2">
    <name type="scientific">Cladocopium goreaui</name>
    <dbReference type="NCBI Taxonomy" id="2562237"/>
    <lineage>
        <taxon>Eukaryota</taxon>
        <taxon>Sar</taxon>
        <taxon>Alveolata</taxon>
        <taxon>Dinophyceae</taxon>
        <taxon>Suessiales</taxon>
        <taxon>Symbiodiniaceae</taxon>
        <taxon>Cladocopium</taxon>
    </lineage>
</organism>
<reference evidence="2" key="1">
    <citation type="submission" date="2022-10" db="EMBL/GenBank/DDBJ databases">
        <authorList>
            <person name="Chen Y."/>
            <person name="Dougan E. K."/>
            <person name="Chan C."/>
            <person name="Rhodes N."/>
            <person name="Thang M."/>
        </authorList>
    </citation>
    <scope>NUCLEOTIDE SEQUENCE</scope>
</reference>
<feature type="region of interest" description="Disordered" evidence="1">
    <location>
        <begin position="203"/>
        <end position="261"/>
    </location>
</feature>
<feature type="compositionally biased region" description="Basic and acidic residues" evidence="1">
    <location>
        <begin position="205"/>
        <end position="233"/>
    </location>
</feature>
<evidence type="ECO:0000256" key="1">
    <source>
        <dbReference type="SAM" id="MobiDB-lite"/>
    </source>
</evidence>
<feature type="non-terminal residue" evidence="2">
    <location>
        <position position="1"/>
    </location>
</feature>
<dbReference type="EMBL" id="CAMXCT010000369">
    <property type="protein sequence ID" value="CAI3977834.1"/>
    <property type="molecule type" value="Genomic_DNA"/>
</dbReference>
<keyword evidence="4" id="KW-1185">Reference proteome</keyword>
<feature type="region of interest" description="Disordered" evidence="1">
    <location>
        <begin position="1"/>
        <end position="159"/>
    </location>
</feature>